<accession>A0A8K0D822</accession>
<sequence>MHLVYTVQYANAIQCNLLHFQTVQAVCTSLQPGPILDRICKEAETTPVEEILETALKKEAIIREPSMVNKVDVRRKMAAGGKEKINNSYKTGGVARQEKQSKNEKKCNSCGETKHYFKNYELLDKYSDLFKEELGLYKGKQITLKIKNDAKLVFVKPRPMPFAFQNMVDEELKRLEELGVITLVDNTEWGTPLVPVIKKNGKIRLRADYKITVNKHLEDFKHPLSKIDELFQALQGGESFTKLDLSHAYNQLELSPETSNTKEYICQLDFLMEQSQHVAFIGMINFYGKFVPILSTILKPLYKLLRVESDTFYWNDECQQSFLKVISVISSNESLTHFDPNVSIKLVCNASNRGIEAVFVHVYSDSFEIPISFASRTLTKAKLGYSVIHKRSIVWAIQKFSQYLVGRHFTLCTDHKPLLAIFAENKGIPKMSAGRLQRWAVFLSEFDYTFKYIDGNSNVIADGLSRLPIREIGKHTNDYDYFHFLIEDKLPVRANDIRKELQRDTAFYKLLHIEQRLLMWGYRLIIPPKFRQQLLHEIHSAHNGVAKMKALARQYFWWPRLDNIGQYVKNCEACMKTANNPEKSRLVKFEVAKYTFDRIHIDFVGPFKGKTYLIIIDAYSKWPEVYEMERMDTETTLDKMRDCFSQFGLPNMIFSDNGTQFVSREFAYFCEMNGILHRTSSPCHPANNDDRNKNLRETPSKLMLGRIVETRLALLNDTVRDKMRERQLTYYYGRRDIEFEEGEMVYVKDYRGHKLCWKQIVKVGKFIDREEVKEGNDVVEKTFESVNVSSERVGRDKHAEPSIVVNDKKDKGENDVKLDNKVVVEFEAKEMAIEDSVSATDVCNSDHSTKQTSEPFIPNVLSRPKRNIRAPERLNL</sequence>
<evidence type="ECO:0000313" key="10">
    <source>
        <dbReference type="EMBL" id="KAF2897997.1"/>
    </source>
</evidence>
<dbReference type="InterPro" id="IPR012337">
    <property type="entry name" value="RNaseH-like_sf"/>
</dbReference>
<evidence type="ECO:0000256" key="4">
    <source>
        <dbReference type="ARBA" id="ARBA00022722"/>
    </source>
</evidence>
<dbReference type="GO" id="GO:0004519">
    <property type="term" value="F:endonuclease activity"/>
    <property type="evidence" value="ECO:0007669"/>
    <property type="project" value="UniProtKB-KW"/>
</dbReference>
<keyword evidence="3" id="KW-0548">Nucleotidyltransferase</keyword>
<organism evidence="10 11">
    <name type="scientific">Ignelater luminosus</name>
    <name type="common">Cucubano</name>
    <name type="synonym">Pyrophorus luminosus</name>
    <dbReference type="NCBI Taxonomy" id="2038154"/>
    <lineage>
        <taxon>Eukaryota</taxon>
        <taxon>Metazoa</taxon>
        <taxon>Ecdysozoa</taxon>
        <taxon>Arthropoda</taxon>
        <taxon>Hexapoda</taxon>
        <taxon>Insecta</taxon>
        <taxon>Pterygota</taxon>
        <taxon>Neoptera</taxon>
        <taxon>Endopterygota</taxon>
        <taxon>Coleoptera</taxon>
        <taxon>Polyphaga</taxon>
        <taxon>Elateriformia</taxon>
        <taxon>Elateroidea</taxon>
        <taxon>Elateridae</taxon>
        <taxon>Agrypninae</taxon>
        <taxon>Pyrophorini</taxon>
        <taxon>Ignelater</taxon>
    </lineage>
</organism>
<dbReference type="GO" id="GO:0003676">
    <property type="term" value="F:nucleic acid binding"/>
    <property type="evidence" value="ECO:0007669"/>
    <property type="project" value="InterPro"/>
</dbReference>
<dbReference type="Gene3D" id="3.10.10.10">
    <property type="entry name" value="HIV Type 1 Reverse Transcriptase, subunit A, domain 1"/>
    <property type="match status" value="1"/>
</dbReference>
<dbReference type="PROSITE" id="PS50994">
    <property type="entry name" value="INTEGRASE"/>
    <property type="match status" value="1"/>
</dbReference>
<dbReference type="CDD" id="cd09274">
    <property type="entry name" value="RNase_HI_RT_Ty3"/>
    <property type="match status" value="1"/>
</dbReference>
<evidence type="ECO:0000256" key="7">
    <source>
        <dbReference type="ARBA" id="ARBA00022918"/>
    </source>
</evidence>
<dbReference type="Gene3D" id="1.10.340.70">
    <property type="match status" value="1"/>
</dbReference>
<dbReference type="GO" id="GO:0042575">
    <property type="term" value="C:DNA polymerase complex"/>
    <property type="evidence" value="ECO:0007669"/>
    <property type="project" value="UniProtKB-ARBA"/>
</dbReference>
<gene>
    <name evidence="10" type="ORF">ILUMI_08178</name>
</gene>
<evidence type="ECO:0000256" key="6">
    <source>
        <dbReference type="ARBA" id="ARBA00022801"/>
    </source>
</evidence>
<proteinExistence type="predicted"/>
<dbReference type="Proteomes" id="UP000801492">
    <property type="component" value="Unassembled WGS sequence"/>
</dbReference>
<dbReference type="Pfam" id="PF17921">
    <property type="entry name" value="Integrase_H2C2"/>
    <property type="match status" value="1"/>
</dbReference>
<dbReference type="InterPro" id="IPR043502">
    <property type="entry name" value="DNA/RNA_pol_sf"/>
</dbReference>
<dbReference type="GO" id="GO:0016787">
    <property type="term" value="F:hydrolase activity"/>
    <property type="evidence" value="ECO:0007669"/>
    <property type="project" value="UniProtKB-KW"/>
</dbReference>
<dbReference type="Pfam" id="PF00665">
    <property type="entry name" value="rve"/>
    <property type="match status" value="1"/>
</dbReference>
<dbReference type="SUPFAM" id="SSF56672">
    <property type="entry name" value="DNA/RNA polymerases"/>
    <property type="match status" value="1"/>
</dbReference>
<evidence type="ECO:0000313" key="11">
    <source>
        <dbReference type="Proteomes" id="UP000801492"/>
    </source>
</evidence>
<dbReference type="OrthoDB" id="413361at2759"/>
<feature type="compositionally biased region" description="Polar residues" evidence="8">
    <location>
        <begin position="837"/>
        <end position="854"/>
    </location>
</feature>
<dbReference type="InterPro" id="IPR041588">
    <property type="entry name" value="Integrase_H2C2"/>
</dbReference>
<comment type="caution">
    <text evidence="10">The sequence shown here is derived from an EMBL/GenBank/DDBJ whole genome shotgun (WGS) entry which is preliminary data.</text>
</comment>
<dbReference type="PANTHER" id="PTHR37984">
    <property type="entry name" value="PROTEIN CBG26694"/>
    <property type="match status" value="1"/>
</dbReference>
<reference evidence="10" key="1">
    <citation type="submission" date="2019-08" db="EMBL/GenBank/DDBJ databases">
        <title>The genome of the North American firefly Photinus pyralis.</title>
        <authorList>
            <consortium name="Photinus pyralis genome working group"/>
            <person name="Fallon T.R."/>
            <person name="Sander Lower S.E."/>
            <person name="Weng J.-K."/>
        </authorList>
    </citation>
    <scope>NUCLEOTIDE SEQUENCE</scope>
    <source>
        <strain evidence="10">TRF0915ILg1</strain>
        <tissue evidence="10">Whole body</tissue>
    </source>
</reference>
<keyword evidence="5" id="KW-0255">Endonuclease</keyword>
<evidence type="ECO:0000256" key="8">
    <source>
        <dbReference type="SAM" id="MobiDB-lite"/>
    </source>
</evidence>
<keyword evidence="6" id="KW-0378">Hydrolase</keyword>
<keyword evidence="11" id="KW-1185">Reference proteome</keyword>
<dbReference type="SUPFAM" id="SSF53098">
    <property type="entry name" value="Ribonuclease H-like"/>
    <property type="match status" value="1"/>
</dbReference>
<dbReference type="Pfam" id="PF17917">
    <property type="entry name" value="RT_RNaseH"/>
    <property type="match status" value="1"/>
</dbReference>
<feature type="region of interest" description="Disordered" evidence="8">
    <location>
        <begin position="837"/>
        <end position="858"/>
    </location>
</feature>
<keyword evidence="2" id="KW-0808">Transferase</keyword>
<dbReference type="Gene3D" id="3.30.420.10">
    <property type="entry name" value="Ribonuclease H-like superfamily/Ribonuclease H"/>
    <property type="match status" value="1"/>
</dbReference>
<keyword evidence="4" id="KW-0540">Nuclease</keyword>
<evidence type="ECO:0000259" key="9">
    <source>
        <dbReference type="PROSITE" id="PS50994"/>
    </source>
</evidence>
<feature type="domain" description="Integrase catalytic" evidence="9">
    <location>
        <begin position="577"/>
        <end position="688"/>
    </location>
</feature>
<evidence type="ECO:0000256" key="1">
    <source>
        <dbReference type="ARBA" id="ARBA00012493"/>
    </source>
</evidence>
<keyword evidence="7" id="KW-0695">RNA-directed DNA polymerase</keyword>
<dbReference type="EC" id="2.7.7.49" evidence="1"/>
<dbReference type="EMBL" id="VTPC01003806">
    <property type="protein sequence ID" value="KAF2897997.1"/>
    <property type="molecule type" value="Genomic_DNA"/>
</dbReference>
<dbReference type="Gene3D" id="3.30.70.270">
    <property type="match status" value="2"/>
</dbReference>
<dbReference type="AlphaFoldDB" id="A0A8K0D822"/>
<evidence type="ECO:0000256" key="5">
    <source>
        <dbReference type="ARBA" id="ARBA00022759"/>
    </source>
</evidence>
<protein>
    <recommendedName>
        <fullName evidence="1">RNA-directed DNA polymerase</fullName>
        <ecNumber evidence="1">2.7.7.49</ecNumber>
    </recommendedName>
</protein>
<dbReference type="GO" id="GO:0003964">
    <property type="term" value="F:RNA-directed DNA polymerase activity"/>
    <property type="evidence" value="ECO:0007669"/>
    <property type="project" value="UniProtKB-KW"/>
</dbReference>
<dbReference type="InterPro" id="IPR050951">
    <property type="entry name" value="Retrovirus_Pol_polyprotein"/>
</dbReference>
<dbReference type="InterPro" id="IPR043128">
    <property type="entry name" value="Rev_trsase/Diguanyl_cyclase"/>
</dbReference>
<dbReference type="InterPro" id="IPR036397">
    <property type="entry name" value="RNaseH_sf"/>
</dbReference>
<evidence type="ECO:0000256" key="2">
    <source>
        <dbReference type="ARBA" id="ARBA00022679"/>
    </source>
</evidence>
<evidence type="ECO:0000256" key="3">
    <source>
        <dbReference type="ARBA" id="ARBA00022695"/>
    </source>
</evidence>
<dbReference type="InterPro" id="IPR041373">
    <property type="entry name" value="RT_RNaseH"/>
</dbReference>
<dbReference type="GO" id="GO:0015074">
    <property type="term" value="P:DNA integration"/>
    <property type="evidence" value="ECO:0007669"/>
    <property type="project" value="InterPro"/>
</dbReference>
<name>A0A8K0D822_IGNLU</name>
<dbReference type="InterPro" id="IPR001584">
    <property type="entry name" value="Integrase_cat-core"/>
</dbReference>
<dbReference type="PANTHER" id="PTHR37984:SF5">
    <property type="entry name" value="PROTEIN NYNRIN-LIKE"/>
    <property type="match status" value="1"/>
</dbReference>